<keyword evidence="2" id="KW-0472">Membrane</keyword>
<keyword evidence="2" id="KW-1133">Transmembrane helix</keyword>
<dbReference type="GO" id="GO:0016020">
    <property type="term" value="C:membrane"/>
    <property type="evidence" value="ECO:0007669"/>
    <property type="project" value="InterPro"/>
</dbReference>
<dbReference type="NCBIfam" id="NF008528">
    <property type="entry name" value="PRK11463.1-2"/>
    <property type="match status" value="1"/>
</dbReference>
<organism evidence="3 4">
    <name type="scientific">Blastococcus xanthinilyticus</name>
    <dbReference type="NCBI Taxonomy" id="1564164"/>
    <lineage>
        <taxon>Bacteria</taxon>
        <taxon>Bacillati</taxon>
        <taxon>Actinomycetota</taxon>
        <taxon>Actinomycetes</taxon>
        <taxon>Geodermatophilales</taxon>
        <taxon>Geodermatophilaceae</taxon>
        <taxon>Blastococcus</taxon>
    </lineage>
</organism>
<accession>A0A5S5D1L2</accession>
<dbReference type="Pfam" id="PF04186">
    <property type="entry name" value="FxsA"/>
    <property type="match status" value="1"/>
</dbReference>
<sequence length="169" mass="17961">MADVVRRRLRVVVGLTALAELVVFVLVAAWIGLGWTILATLLTTALGWALLARQGRRALLDLRTRARTRQGAAKELGDAGLVAVGGLLMVLPGFIGDVVGLLCLIPGTRGLLRRVLTRLVLARLPEHVRGPVRVGSTRVPGMAGRPQTDGDPLVIEGEVLPGPDRRPPA</sequence>
<protein>
    <submittedName>
        <fullName evidence="3">UPF0716 protein FxsA</fullName>
    </submittedName>
</protein>
<keyword evidence="4" id="KW-1185">Reference proteome</keyword>
<dbReference type="EMBL" id="VNHW01000003">
    <property type="protein sequence ID" value="TYP89138.1"/>
    <property type="molecule type" value="Genomic_DNA"/>
</dbReference>
<feature type="region of interest" description="Disordered" evidence="1">
    <location>
        <begin position="135"/>
        <end position="169"/>
    </location>
</feature>
<comment type="caution">
    <text evidence="3">The sequence shown here is derived from an EMBL/GenBank/DDBJ whole genome shotgun (WGS) entry which is preliminary data.</text>
</comment>
<evidence type="ECO:0000313" key="3">
    <source>
        <dbReference type="EMBL" id="TYP89138.1"/>
    </source>
</evidence>
<proteinExistence type="predicted"/>
<dbReference type="AlphaFoldDB" id="A0A5S5D1L2"/>
<evidence type="ECO:0000313" key="4">
    <source>
        <dbReference type="Proteomes" id="UP000322499"/>
    </source>
</evidence>
<dbReference type="PANTHER" id="PTHR35335:SF1">
    <property type="entry name" value="UPF0716 PROTEIN FXSA"/>
    <property type="match status" value="1"/>
</dbReference>
<dbReference type="InterPro" id="IPR007313">
    <property type="entry name" value="FxsA"/>
</dbReference>
<dbReference type="RefSeq" id="WP_166532331.1">
    <property type="nucleotide sequence ID" value="NZ_VNHW01000003.1"/>
</dbReference>
<dbReference type="PANTHER" id="PTHR35335">
    <property type="entry name" value="UPF0716 PROTEIN FXSA"/>
    <property type="match status" value="1"/>
</dbReference>
<reference evidence="3 4" key="1">
    <citation type="submission" date="2019-07" db="EMBL/GenBank/DDBJ databases">
        <title>Genomic Encyclopedia of Archaeal and Bacterial Type Strains, Phase II (KMG-II): from individual species to whole genera.</title>
        <authorList>
            <person name="Goeker M."/>
        </authorList>
    </citation>
    <scope>NUCLEOTIDE SEQUENCE [LARGE SCALE GENOMIC DNA]</scope>
    <source>
        <strain evidence="3 4">DSM 46842</strain>
    </source>
</reference>
<keyword evidence="2" id="KW-0812">Transmembrane</keyword>
<evidence type="ECO:0000256" key="2">
    <source>
        <dbReference type="SAM" id="Phobius"/>
    </source>
</evidence>
<name>A0A5S5D1L2_9ACTN</name>
<gene>
    <name evidence="3" type="ORF">BD833_103295</name>
</gene>
<dbReference type="Proteomes" id="UP000322499">
    <property type="component" value="Unassembled WGS sequence"/>
</dbReference>
<feature type="transmembrane region" description="Helical" evidence="2">
    <location>
        <begin position="76"/>
        <end position="95"/>
    </location>
</feature>
<evidence type="ECO:0000256" key="1">
    <source>
        <dbReference type="SAM" id="MobiDB-lite"/>
    </source>
</evidence>